<dbReference type="InterPro" id="IPR013783">
    <property type="entry name" value="Ig-like_fold"/>
</dbReference>
<dbReference type="Proteomes" id="UP001500432">
    <property type="component" value="Unassembled WGS sequence"/>
</dbReference>
<dbReference type="SUPFAM" id="SSF63829">
    <property type="entry name" value="Calcium-dependent phosphotriesterase"/>
    <property type="match status" value="1"/>
</dbReference>
<dbReference type="PANTHER" id="PTHR44103">
    <property type="entry name" value="PROPROTEIN CONVERTASE P"/>
    <property type="match status" value="1"/>
</dbReference>
<sequence length="1141" mass="116432">MGHAGLGSIRMKRGTLVLVGFSRLVGNAMRPGTLRKSSAGIVALTLAATMAVGVATAVPASADQPKQTFVTGLTQAAGTIIDPVGRVWVADRKAGFCRIQEPTGTTPGRIDHPLTSTDTTAPTCLGGTLDKAGPGPLVPGAPAFFDPDGQPGSGDELVFIPDQTPGGSQVVRAKWNPSTQKFDYANTLQIFDGDLRPNAVSLGADKNIYLSFERTRVIARLTYPEIQHPSLESIASASGAVTGIAAAGLSGGRNIVYVAEASGITRFTAPPDETLANITPTAAFSVPKAGALMFDSSSNTLYAGTSIGATSADAGKDSVVKVSLANNAVDTQWALGYSKVTGLGVLGGKVLVMDDAGLLSSPPPSGKGVMYRLSGGVVSITGGPTLANGQAAPDPAFTNDSTPTFTVSATPAASMQCAITASGSSNPVWTDCTSGTYTPSTPLADGAYTFQVSATGGGSAASRDFTVDTQAPAAPTITSPTSTTPVNGSPTFSATAETGATFVCAIDTTADASFTPCTPGSQLSFTTEGQHTLYVKAVDKATNRSTAASVVVQVDLTAPQLSITSPTDGSTVTVSQNVDVVFSSTSTDVDRFLCRMDTQAFTACTSPKTFTNVTAGQHRFEVQAIDKAGNTTTTGVTVTVNIVDTTPPTVTASPAAGTYGPSQSITLSANEPATIYYTTDNSTPTTSSTPYSGPIPMATMTLKFFGVDSSKNASTVQSVAYVLDNTAPTVTASPAPGTYPSGQQITLSSSESGSIYYTVDGSTPTTSSTKYTGPITLNGPLTIKAIAVDPYGNTSAPASFAYQVPDTTAPVVSASPAGGQYASGTKISLNSNETNTTIYYTTDGSTPTTSSTKYSTQLTLTAAMTLKFFGVDAAGNASGVVTETYTVTPAVVPWKDYTKDGMNDVVAIDSSGNGYIYPGDGSGGWLTRLSSGTWTGLSLITATRDLDGDGISDLVARDTNGALWLYPGNGPGGWKARTQLATGLGTANLITAPGDFTGDGKTDLLIRDTTGALWLYPGTGTGGLGTRTQVGWGWDTMNAITSTGDFNGDGKTDILARDANGALWLYPGTGTGGFGTRTQVGSGWGVMNAILGIGDFNGDGKNDVLARDTASGGLYLYPGNGTGGWLSRSQVGWGWNGLTLP</sequence>
<name>A0ABN3BMI5_9MICC</name>
<dbReference type="InterPro" id="IPR013517">
    <property type="entry name" value="FG-GAP"/>
</dbReference>
<gene>
    <name evidence="4" type="ORF">GCM10009849_09560</name>
</gene>
<organism evidence="4 5">
    <name type="scientific">Sinomonas flava</name>
    <dbReference type="NCBI Taxonomy" id="496857"/>
    <lineage>
        <taxon>Bacteria</taxon>
        <taxon>Bacillati</taxon>
        <taxon>Actinomycetota</taxon>
        <taxon>Actinomycetes</taxon>
        <taxon>Micrococcales</taxon>
        <taxon>Micrococcaceae</taxon>
        <taxon>Sinomonas</taxon>
    </lineage>
</organism>
<proteinExistence type="predicted"/>
<keyword evidence="5" id="KW-1185">Reference proteome</keyword>
<reference evidence="4 5" key="1">
    <citation type="journal article" date="2019" name="Int. J. Syst. Evol. Microbiol.">
        <title>The Global Catalogue of Microorganisms (GCM) 10K type strain sequencing project: providing services to taxonomists for standard genome sequencing and annotation.</title>
        <authorList>
            <consortium name="The Broad Institute Genomics Platform"/>
            <consortium name="The Broad Institute Genome Sequencing Center for Infectious Disease"/>
            <person name="Wu L."/>
            <person name="Ma J."/>
        </authorList>
    </citation>
    <scope>NUCLEOTIDE SEQUENCE [LARGE SCALE GENOMIC DNA]</scope>
    <source>
        <strain evidence="4 5">JCM 16034</strain>
    </source>
</reference>
<dbReference type="PANTHER" id="PTHR44103:SF1">
    <property type="entry name" value="PROPROTEIN CONVERTASE P"/>
    <property type="match status" value="1"/>
</dbReference>
<dbReference type="InterPro" id="IPR028994">
    <property type="entry name" value="Integrin_alpha_N"/>
</dbReference>
<accession>A0ABN3BMI5</accession>
<dbReference type="SUPFAM" id="SSF69318">
    <property type="entry name" value="Integrin alpha N-terminal domain"/>
    <property type="match status" value="2"/>
</dbReference>
<evidence type="ECO:0000256" key="1">
    <source>
        <dbReference type="ARBA" id="ARBA00022729"/>
    </source>
</evidence>
<protein>
    <recommendedName>
        <fullName evidence="6">Repeat domain-containing protein</fullName>
    </recommendedName>
</protein>
<evidence type="ECO:0000313" key="5">
    <source>
        <dbReference type="Proteomes" id="UP001500432"/>
    </source>
</evidence>
<comment type="caution">
    <text evidence="4">The sequence shown here is derived from an EMBL/GenBank/DDBJ whole genome shotgun (WGS) entry which is preliminary data.</text>
</comment>
<feature type="domain" description="Bacterial Ig-like" evidence="3">
    <location>
        <begin position="396"/>
        <end position="469"/>
    </location>
</feature>
<dbReference type="Pfam" id="PF19077">
    <property type="entry name" value="Big_13"/>
    <property type="match status" value="1"/>
</dbReference>
<dbReference type="InterPro" id="IPR059177">
    <property type="entry name" value="GH29D-like_dom"/>
</dbReference>
<feature type="domain" description="GH29D-like beta-sandwich" evidence="2">
    <location>
        <begin position="816"/>
        <end position="882"/>
    </location>
</feature>
<dbReference type="InterPro" id="IPR044016">
    <property type="entry name" value="Big_13"/>
</dbReference>
<dbReference type="EMBL" id="BAAAQW010000003">
    <property type="protein sequence ID" value="GAA2198115.1"/>
    <property type="molecule type" value="Genomic_DNA"/>
</dbReference>
<feature type="domain" description="GH29D-like beta-sandwich" evidence="2">
    <location>
        <begin position="654"/>
        <end position="717"/>
    </location>
</feature>
<dbReference type="Gene3D" id="2.130.10.130">
    <property type="entry name" value="Integrin alpha, N-terminal"/>
    <property type="match status" value="1"/>
</dbReference>
<evidence type="ECO:0000259" key="3">
    <source>
        <dbReference type="Pfam" id="PF19077"/>
    </source>
</evidence>
<evidence type="ECO:0000259" key="2">
    <source>
        <dbReference type="Pfam" id="PF13290"/>
    </source>
</evidence>
<dbReference type="Pfam" id="PF13290">
    <property type="entry name" value="CHB_HEX_C_1"/>
    <property type="match status" value="3"/>
</dbReference>
<evidence type="ECO:0000313" key="4">
    <source>
        <dbReference type="EMBL" id="GAA2198115.1"/>
    </source>
</evidence>
<dbReference type="Pfam" id="PF13517">
    <property type="entry name" value="FG-GAP_3"/>
    <property type="match status" value="2"/>
</dbReference>
<keyword evidence="1" id="KW-0732">Signal</keyword>
<feature type="domain" description="GH29D-like beta-sandwich" evidence="2">
    <location>
        <begin position="734"/>
        <end position="797"/>
    </location>
</feature>
<dbReference type="Gene3D" id="2.60.40.10">
    <property type="entry name" value="Immunoglobulins"/>
    <property type="match status" value="2"/>
</dbReference>
<evidence type="ECO:0008006" key="6">
    <source>
        <dbReference type="Google" id="ProtNLM"/>
    </source>
</evidence>